<dbReference type="Pfam" id="PF01381">
    <property type="entry name" value="HTH_3"/>
    <property type="match status" value="1"/>
</dbReference>
<accession>A0A7W5GG72</accession>
<dbReference type="AlphaFoldDB" id="A0A7W5GG72"/>
<dbReference type="EMBL" id="JACHXY010000002">
    <property type="protein sequence ID" value="MBB3158303.1"/>
    <property type="molecule type" value="Genomic_DNA"/>
</dbReference>
<name>A0A7W5GG72_9MICO</name>
<evidence type="ECO:0000313" key="2">
    <source>
        <dbReference type="EMBL" id="MBB3158303.1"/>
    </source>
</evidence>
<comment type="caution">
    <text evidence="2">The sequence shown here is derived from an EMBL/GenBank/DDBJ whole genome shotgun (WGS) entry which is preliminary data.</text>
</comment>
<dbReference type="SUPFAM" id="SSF47413">
    <property type="entry name" value="lambda repressor-like DNA-binding domains"/>
    <property type="match status" value="1"/>
</dbReference>
<reference evidence="2 3" key="1">
    <citation type="submission" date="2020-08" db="EMBL/GenBank/DDBJ databases">
        <title>Genomic Encyclopedia of Type Strains, Phase III (KMG-III): the genomes of soil and plant-associated and newly described type strains.</title>
        <authorList>
            <person name="Whitman W."/>
        </authorList>
    </citation>
    <scope>NUCLEOTIDE SEQUENCE [LARGE SCALE GENOMIC DNA]</scope>
    <source>
        <strain evidence="2 3">CECT 8356</strain>
    </source>
</reference>
<gene>
    <name evidence="2" type="ORF">FHS07_001999</name>
</gene>
<dbReference type="PROSITE" id="PS50943">
    <property type="entry name" value="HTH_CROC1"/>
    <property type="match status" value="1"/>
</dbReference>
<dbReference type="InterPro" id="IPR010982">
    <property type="entry name" value="Lambda_DNA-bd_dom_sf"/>
</dbReference>
<organism evidence="2 3">
    <name type="scientific">Microbacterium proteolyticum</name>
    <dbReference type="NCBI Taxonomy" id="1572644"/>
    <lineage>
        <taxon>Bacteria</taxon>
        <taxon>Bacillati</taxon>
        <taxon>Actinomycetota</taxon>
        <taxon>Actinomycetes</taxon>
        <taxon>Micrococcales</taxon>
        <taxon>Microbacteriaceae</taxon>
        <taxon>Microbacterium</taxon>
    </lineage>
</organism>
<dbReference type="Proteomes" id="UP000543579">
    <property type="component" value="Unassembled WGS sequence"/>
</dbReference>
<dbReference type="Gene3D" id="1.10.260.40">
    <property type="entry name" value="lambda repressor-like DNA-binding domains"/>
    <property type="match status" value="1"/>
</dbReference>
<evidence type="ECO:0000313" key="3">
    <source>
        <dbReference type="Proteomes" id="UP000543579"/>
    </source>
</evidence>
<proteinExistence type="predicted"/>
<evidence type="ECO:0000259" key="1">
    <source>
        <dbReference type="PROSITE" id="PS50943"/>
    </source>
</evidence>
<dbReference type="InterPro" id="IPR001387">
    <property type="entry name" value="Cro/C1-type_HTH"/>
</dbReference>
<dbReference type="RefSeq" id="WP_183419749.1">
    <property type="nucleotide sequence ID" value="NZ_JACHXY010000002.1"/>
</dbReference>
<dbReference type="SMART" id="SM00530">
    <property type="entry name" value="HTH_XRE"/>
    <property type="match status" value="1"/>
</dbReference>
<dbReference type="GO" id="GO:0003677">
    <property type="term" value="F:DNA binding"/>
    <property type="evidence" value="ECO:0007669"/>
    <property type="project" value="InterPro"/>
</dbReference>
<feature type="domain" description="HTH cro/C1-type" evidence="1">
    <location>
        <begin position="22"/>
        <end position="81"/>
    </location>
</feature>
<dbReference type="CDD" id="cd00093">
    <property type="entry name" value="HTH_XRE"/>
    <property type="match status" value="1"/>
</dbReference>
<sequence length="175" mass="19156">MANERIRGNDVGPTGKTVGENVARIRRQSGMSLAALEEKLIGLGRRVSLSGLSKIERGERRVDSDDLMALSVALDVPPVALLLPFADPTDDVRVTGAHGSASVFWSWALATTPLQAEGAREFDSRSVPYWVFPAADVSWYGDVEEKLAIGEREAEVVRTIRYSARTAADVDWSRR</sequence>
<protein>
    <submittedName>
        <fullName evidence="2">Transcriptional regulator with XRE-family HTH domain</fullName>
    </submittedName>
</protein>